<dbReference type="PRINTS" id="PR00599">
    <property type="entry name" value="MAPEPTIDASE"/>
</dbReference>
<dbReference type="Pfam" id="PF00557">
    <property type="entry name" value="Peptidase_M24"/>
    <property type="match status" value="1"/>
</dbReference>
<dbReference type="HAMAP" id="MF_01974">
    <property type="entry name" value="MetAP_1"/>
    <property type="match status" value="1"/>
</dbReference>
<dbReference type="InterPro" id="IPR001714">
    <property type="entry name" value="Pept_M24_MAP"/>
</dbReference>
<comment type="caution">
    <text evidence="9">The sequence shown here is derived from an EMBL/GenBank/DDBJ whole genome shotgun (WGS) entry which is preliminary data.</text>
</comment>
<feature type="binding site" evidence="6">
    <location>
        <position position="177"/>
    </location>
    <ligand>
        <name>substrate</name>
    </ligand>
</feature>
<dbReference type="GO" id="GO:0004239">
    <property type="term" value="F:initiator methionyl aminopeptidase activity"/>
    <property type="evidence" value="ECO:0007669"/>
    <property type="project" value="UniProtKB-UniRule"/>
</dbReference>
<dbReference type="GO" id="GO:0006508">
    <property type="term" value="P:proteolysis"/>
    <property type="evidence" value="ECO:0007669"/>
    <property type="project" value="UniProtKB-KW"/>
</dbReference>
<feature type="binding site" evidence="6">
    <location>
        <position position="170"/>
    </location>
    <ligand>
        <name>a divalent metal cation</name>
        <dbReference type="ChEBI" id="CHEBI:60240"/>
        <label>2</label>
        <note>catalytic</note>
    </ligand>
</feature>
<dbReference type="EC" id="3.4.11.18" evidence="6 7"/>
<feature type="binding site" evidence="6">
    <location>
        <position position="95"/>
    </location>
    <ligand>
        <name>a divalent metal cation</name>
        <dbReference type="ChEBI" id="CHEBI:60240"/>
        <label>1</label>
    </ligand>
</feature>
<feature type="binding site" evidence="6">
    <location>
        <position position="106"/>
    </location>
    <ligand>
        <name>a divalent metal cation</name>
        <dbReference type="ChEBI" id="CHEBI:60240"/>
        <label>2</label>
        <note>catalytic</note>
    </ligand>
</feature>
<dbReference type="InterPro" id="IPR036005">
    <property type="entry name" value="Creatinase/aminopeptidase-like"/>
</dbReference>
<dbReference type="InterPro" id="IPR002467">
    <property type="entry name" value="Pept_M24A_MAP1"/>
</dbReference>
<comment type="function">
    <text evidence="1 6">Removes the N-terminal methionine from nascent proteins. The N-terminal methionine is often cleaved when the second residue in the primary sequence is small and uncharged (Met-Ala-, Cys, Gly, Pro, Ser, Thr, or Val). Requires deformylation of the N(alpha)-formylated initiator methionine before it can be hydrolyzed.</text>
</comment>
<organism evidence="9 10">
    <name type="scientific">Candidatus Shapirobacteria bacterium CG2_30_35_20</name>
    <dbReference type="NCBI Taxonomy" id="1805376"/>
    <lineage>
        <taxon>Bacteria</taxon>
        <taxon>Candidatus Shapironibacteriota</taxon>
    </lineage>
</organism>
<evidence type="ECO:0000256" key="7">
    <source>
        <dbReference type="RuleBase" id="RU003653"/>
    </source>
</evidence>
<reference evidence="9 10" key="1">
    <citation type="journal article" date="2016" name="Environ. Microbiol.">
        <title>Genomic resolution of a cold subsurface aquifer community provides metabolic insights for novel microbes adapted to high CO concentrations.</title>
        <authorList>
            <person name="Probst A.J."/>
            <person name="Castelle C.J."/>
            <person name="Singh A."/>
            <person name="Brown C.T."/>
            <person name="Anantharaman K."/>
            <person name="Sharon I."/>
            <person name="Hug L.A."/>
            <person name="Burstein D."/>
            <person name="Emerson J.B."/>
            <person name="Thomas B.C."/>
            <person name="Banfield J.F."/>
        </authorList>
    </citation>
    <scope>NUCLEOTIDE SEQUENCE [LARGE SCALE GENOMIC DNA]</scope>
    <source>
        <strain evidence="9">CG2_30_35_20</strain>
    </source>
</reference>
<comment type="subunit">
    <text evidence="6">Monomer.</text>
</comment>
<evidence type="ECO:0000259" key="8">
    <source>
        <dbReference type="Pfam" id="PF00557"/>
    </source>
</evidence>
<dbReference type="AlphaFoldDB" id="A0A1J5HP67"/>
<dbReference type="Gene3D" id="3.90.230.10">
    <property type="entry name" value="Creatinase/methionine aminopeptidase superfamily"/>
    <property type="match status" value="1"/>
</dbReference>
<evidence type="ECO:0000256" key="5">
    <source>
        <dbReference type="ARBA" id="ARBA00022801"/>
    </source>
</evidence>
<dbReference type="GO" id="GO:0046872">
    <property type="term" value="F:metal ion binding"/>
    <property type="evidence" value="ECO:0007669"/>
    <property type="project" value="UniProtKB-UniRule"/>
</dbReference>
<dbReference type="NCBIfam" id="TIGR00500">
    <property type="entry name" value="met_pdase_I"/>
    <property type="match status" value="1"/>
</dbReference>
<dbReference type="EMBL" id="MNZO01000036">
    <property type="protein sequence ID" value="OIP86905.1"/>
    <property type="molecule type" value="Genomic_DNA"/>
</dbReference>
<feature type="binding site" evidence="6">
    <location>
        <position position="77"/>
    </location>
    <ligand>
        <name>substrate</name>
    </ligand>
</feature>
<gene>
    <name evidence="6" type="primary">map</name>
    <name evidence="9" type="ORF">AUK05_02535</name>
</gene>
<dbReference type="STRING" id="1805376.AUK05_02535"/>
<feature type="binding site" evidence="6">
    <location>
        <position position="203"/>
    </location>
    <ligand>
        <name>a divalent metal cation</name>
        <dbReference type="ChEBI" id="CHEBI:60240"/>
        <label>2</label>
        <note>catalytic</note>
    </ligand>
</feature>
<feature type="binding site" evidence="6">
    <location>
        <position position="236"/>
    </location>
    <ligand>
        <name>a divalent metal cation</name>
        <dbReference type="ChEBI" id="CHEBI:60240"/>
        <label>1</label>
    </ligand>
</feature>
<evidence type="ECO:0000313" key="9">
    <source>
        <dbReference type="EMBL" id="OIP86905.1"/>
    </source>
</evidence>
<dbReference type="PANTHER" id="PTHR43330:SF8">
    <property type="entry name" value="METHIONINE AMINOPEPTIDASE 1D, MITOCHONDRIAL"/>
    <property type="match status" value="1"/>
</dbReference>
<evidence type="ECO:0000256" key="4">
    <source>
        <dbReference type="ARBA" id="ARBA00022723"/>
    </source>
</evidence>
<evidence type="ECO:0000256" key="3">
    <source>
        <dbReference type="ARBA" id="ARBA00022670"/>
    </source>
</evidence>
<keyword evidence="3 6" id="KW-0645">Protease</keyword>
<comment type="similarity">
    <text evidence="6">Belongs to the peptidase M24A family. Methionine aminopeptidase type 1 subfamily.</text>
</comment>
<feature type="domain" description="Peptidase M24" evidence="8">
    <location>
        <begin position="11"/>
        <end position="243"/>
    </location>
</feature>
<protein>
    <recommendedName>
        <fullName evidence="6 7">Methionine aminopeptidase</fullName>
        <shortName evidence="6">MAP</shortName>
        <shortName evidence="6">MetAP</shortName>
        <ecNumber evidence="6 7">3.4.11.18</ecNumber>
    </recommendedName>
    <alternativeName>
        <fullName evidence="6">Peptidase M</fullName>
    </alternativeName>
</protein>
<evidence type="ECO:0000256" key="6">
    <source>
        <dbReference type="HAMAP-Rule" id="MF_01974"/>
    </source>
</evidence>
<keyword evidence="5 6" id="KW-0378">Hydrolase</keyword>
<keyword evidence="4 6" id="KW-0479">Metal-binding</keyword>
<dbReference type="InterPro" id="IPR000994">
    <property type="entry name" value="Pept_M24"/>
</dbReference>
<dbReference type="Proteomes" id="UP000182344">
    <property type="component" value="Unassembled WGS sequence"/>
</dbReference>
<evidence type="ECO:0000313" key="10">
    <source>
        <dbReference type="Proteomes" id="UP000182344"/>
    </source>
</evidence>
<evidence type="ECO:0000256" key="2">
    <source>
        <dbReference type="ARBA" id="ARBA00022438"/>
    </source>
</evidence>
<keyword evidence="2 6" id="KW-0031">Aminopeptidase</keyword>
<evidence type="ECO:0000256" key="1">
    <source>
        <dbReference type="ARBA" id="ARBA00002521"/>
    </source>
</evidence>
<feature type="binding site" evidence="6">
    <location>
        <position position="236"/>
    </location>
    <ligand>
        <name>a divalent metal cation</name>
        <dbReference type="ChEBI" id="CHEBI:60240"/>
        <label>2</label>
        <note>catalytic</note>
    </ligand>
</feature>
<proteinExistence type="inferred from homology"/>
<feature type="binding site" evidence="6">
    <location>
        <position position="106"/>
    </location>
    <ligand>
        <name>a divalent metal cation</name>
        <dbReference type="ChEBI" id="CHEBI:60240"/>
        <label>1</label>
    </ligand>
</feature>
<comment type="cofactor">
    <cofactor evidence="6">
        <name>Co(2+)</name>
        <dbReference type="ChEBI" id="CHEBI:48828"/>
    </cofactor>
    <cofactor evidence="6">
        <name>Zn(2+)</name>
        <dbReference type="ChEBI" id="CHEBI:29105"/>
    </cofactor>
    <cofactor evidence="6">
        <name>Mn(2+)</name>
        <dbReference type="ChEBI" id="CHEBI:29035"/>
    </cofactor>
    <cofactor evidence="6">
        <name>Fe(2+)</name>
        <dbReference type="ChEBI" id="CHEBI:29033"/>
    </cofactor>
    <text evidence="6">Binds 2 divalent metal cations per subunit. Has a high-affinity and a low affinity metal-binding site. The true nature of the physiological cofactor is under debate. The enzyme is active with cobalt, zinc, manganese or divalent iron ions. Most likely, methionine aminopeptidases function as mononuclear Fe(2+)-metalloproteases under physiological conditions, and the catalytically relevant metal-binding site has been assigned to the histidine-containing high-affinity site.</text>
</comment>
<comment type="catalytic activity">
    <reaction evidence="6 7">
        <text>Release of N-terminal amino acids, preferentially methionine, from peptides and arylamides.</text>
        <dbReference type="EC" id="3.4.11.18"/>
    </reaction>
</comment>
<sequence length="252" mass="27834">MIIIKSQKQIEGIRESSKLAAQTLEYVSKFIKPGVNTEELNSVVHKYIVDHGAIPAPLNYNKFPKSICTSINNVVCHGIPSIHDILKEGDIINIDITTILNGCFGDTSATYPVGKISSEANQLIDKTQQSMMLAINSLKPGLKLNNCVGKNIENYLRPFGFVPVRDLGGHGVGVKFHEDPFVYHFATKQGDVTLKPGMTFTVEPMINASQNWHVTFDKSDGWTVRTQDGSLSAQFEHTVLITNTGYEILTQL</sequence>
<dbReference type="SUPFAM" id="SSF55920">
    <property type="entry name" value="Creatinase/aminopeptidase"/>
    <property type="match status" value="1"/>
</dbReference>
<dbReference type="GO" id="GO:0070006">
    <property type="term" value="F:metalloaminopeptidase activity"/>
    <property type="evidence" value="ECO:0007669"/>
    <property type="project" value="UniProtKB-UniRule"/>
</dbReference>
<dbReference type="CDD" id="cd01086">
    <property type="entry name" value="MetAP1"/>
    <property type="match status" value="1"/>
</dbReference>
<accession>A0A1J5HP67</accession>
<name>A0A1J5HP67_9BACT</name>
<dbReference type="PANTHER" id="PTHR43330">
    <property type="entry name" value="METHIONINE AMINOPEPTIDASE"/>
    <property type="match status" value="1"/>
</dbReference>